<keyword evidence="1" id="KW-0732">Signal</keyword>
<geneLocation type="plasmid" evidence="3 4">
    <name>pROB01</name>
</geneLocation>
<gene>
    <name evidence="3" type="ordered locus">ROP_pROB01-01370</name>
</gene>
<evidence type="ECO:0000313" key="4">
    <source>
        <dbReference type="Proteomes" id="UP000002212"/>
    </source>
</evidence>
<dbReference type="AlphaFoldDB" id="C1BCP2"/>
<evidence type="ECO:0000259" key="2">
    <source>
        <dbReference type="Pfam" id="PF13827"/>
    </source>
</evidence>
<dbReference type="Proteomes" id="UP000002212">
    <property type="component" value="Plasmid pROB01"/>
</dbReference>
<keyword evidence="3" id="KW-0614">Plasmid</keyword>
<accession>C1BCP2</accession>
<name>C1BCP2_RHOOB</name>
<evidence type="ECO:0000256" key="1">
    <source>
        <dbReference type="SAM" id="SignalP"/>
    </source>
</evidence>
<dbReference type="RefSeq" id="WP_007297546.1">
    <property type="nucleotide sequence ID" value="NC_012520.1"/>
</dbReference>
<evidence type="ECO:0000313" key="3">
    <source>
        <dbReference type="EMBL" id="BAH55636.1"/>
    </source>
</evidence>
<dbReference type="InterPro" id="IPR025240">
    <property type="entry name" value="DUF4189"/>
</dbReference>
<dbReference type="PATRIC" id="fig|632772.20.peg.7855"/>
<organism evidence="3 4">
    <name type="scientific">Rhodococcus opacus (strain B4)</name>
    <dbReference type="NCBI Taxonomy" id="632772"/>
    <lineage>
        <taxon>Bacteria</taxon>
        <taxon>Bacillati</taxon>
        <taxon>Actinomycetota</taxon>
        <taxon>Actinomycetes</taxon>
        <taxon>Mycobacteriales</taxon>
        <taxon>Nocardiaceae</taxon>
        <taxon>Rhodococcus</taxon>
    </lineage>
</organism>
<feature type="chain" id="PRO_5002905016" description="DUF4189 domain-containing protein" evidence="1">
    <location>
        <begin position="31"/>
        <end position="153"/>
    </location>
</feature>
<dbReference type="EMBL" id="AP011116">
    <property type="protein sequence ID" value="BAH55636.1"/>
    <property type="molecule type" value="Genomic_DNA"/>
</dbReference>
<sequence>MFIKQIAGFIGGGALVAASVAALIAAPANAVPGVNPPAPRFVSLSYSLESTFAGSSNVVDTYAESVSQAYYHCDNLSGANDCQVVITSDWGCVTLVRGWTKESYLGSPQGKPIFGVGNGPTREEAEQVATIDVEARLDATPYAVGHGVTKCVY</sequence>
<dbReference type="KEGG" id="rop:ROP_pROB01-01370"/>
<dbReference type="HOGENOM" id="CLU_1711851_0_0_11"/>
<protein>
    <recommendedName>
        <fullName evidence="2">DUF4189 domain-containing protein</fullName>
    </recommendedName>
</protein>
<reference evidence="3 4" key="1">
    <citation type="submission" date="2009-03" db="EMBL/GenBank/DDBJ databases">
        <title>Comparison of the complete genome sequences of Rhodococcus erythropolis PR4 and Rhodococcus opacus B4.</title>
        <authorList>
            <person name="Takarada H."/>
            <person name="Sekine M."/>
            <person name="Hosoyama A."/>
            <person name="Yamada R."/>
            <person name="Fujisawa T."/>
            <person name="Omata S."/>
            <person name="Shimizu A."/>
            <person name="Tsukatani N."/>
            <person name="Tanikawa S."/>
            <person name="Fujita N."/>
            <person name="Harayama S."/>
        </authorList>
    </citation>
    <scope>NUCLEOTIDE SEQUENCE [LARGE SCALE GENOMIC DNA]</scope>
    <source>
        <strain evidence="3 4">B4</strain>
        <plasmid evidence="3 4">pROB01</plasmid>
    </source>
</reference>
<dbReference type="Pfam" id="PF13827">
    <property type="entry name" value="DUF4189"/>
    <property type="match status" value="1"/>
</dbReference>
<feature type="domain" description="DUF4189" evidence="2">
    <location>
        <begin position="43"/>
        <end position="133"/>
    </location>
</feature>
<dbReference type="OrthoDB" id="9890488at2"/>
<proteinExistence type="predicted"/>
<feature type="signal peptide" evidence="1">
    <location>
        <begin position="1"/>
        <end position="30"/>
    </location>
</feature>